<evidence type="ECO:0008006" key="3">
    <source>
        <dbReference type="Google" id="ProtNLM"/>
    </source>
</evidence>
<dbReference type="AlphaFoldDB" id="A0A0K0HC21"/>
<protein>
    <recommendedName>
        <fullName evidence="3">MafI family immunity protein</fullName>
    </recommendedName>
</protein>
<organism evidence="1 2">
    <name type="scientific">Salmonella bongori (strain ATCC 43975 / DSM 13772 / NCTC 12419)</name>
    <dbReference type="NCBI Taxonomy" id="218493"/>
    <lineage>
        <taxon>Bacteria</taxon>
        <taxon>Pseudomonadati</taxon>
        <taxon>Pseudomonadota</taxon>
        <taxon>Gammaproteobacteria</taxon>
        <taxon>Enterobacterales</taxon>
        <taxon>Enterobacteriaceae</taxon>
        <taxon>Salmonella</taxon>
    </lineage>
</organism>
<name>A0A0K0HC21_SALBC</name>
<dbReference type="InterPro" id="IPR047880">
    <property type="entry name" value="MafI-like"/>
</dbReference>
<dbReference type="KEGG" id="sbg:SBG_1845"/>
<dbReference type="GeneID" id="44980855"/>
<gene>
    <name evidence="1" type="ordered locus">SBG_1845</name>
</gene>
<proteinExistence type="predicted"/>
<evidence type="ECO:0000313" key="1">
    <source>
        <dbReference type="EMBL" id="CCC30913.1"/>
    </source>
</evidence>
<dbReference type="NCBIfam" id="NF033691">
    <property type="entry name" value="immunity_MafI"/>
    <property type="match status" value="1"/>
</dbReference>
<reference evidence="1 2" key="1">
    <citation type="journal article" date="2011" name="PLoS Pathog.">
        <title>Salmonella bongori provides insights into the evolution of the Salmonellae.</title>
        <authorList>
            <person name="Fookes M."/>
            <person name="Schroeder G.N."/>
            <person name="Langridge G.C."/>
            <person name="Blondel C.J."/>
            <person name="Mammina C."/>
            <person name="Connor T.R."/>
            <person name="Seth-Smith H."/>
            <person name="Vernikos G.S."/>
            <person name="Robinson K.S."/>
            <person name="Sanders M."/>
            <person name="Petty N.K."/>
            <person name="Kingsley R.A."/>
            <person name="Baumler A.J."/>
            <person name="Nuccio S.P."/>
            <person name="Contreras I."/>
            <person name="Santiviago C.A."/>
            <person name="Maskell D."/>
            <person name="Barrow P."/>
            <person name="Humphrey T."/>
            <person name="Nastasi A."/>
            <person name="Roberts M."/>
            <person name="Frankel G."/>
            <person name="Parkhill J."/>
            <person name="Dougan G."/>
            <person name="Thomson N.R."/>
        </authorList>
    </citation>
    <scope>NUCLEOTIDE SEQUENCE [LARGE SCALE GENOMIC DNA]</scope>
    <source>
        <strain evidence="2">ATCC 43975 / DSM 13772 / NCTC 12419</strain>
    </source>
</reference>
<evidence type="ECO:0000313" key="2">
    <source>
        <dbReference type="Proteomes" id="UP000000289"/>
    </source>
</evidence>
<dbReference type="RefSeq" id="WP_000179616.1">
    <property type="nucleotide sequence ID" value="NC_015761.1"/>
</dbReference>
<sequence>MATATGIKFKKFGEEFSNRLPEDELNYALGYIEFGEEPLAFETLCDYICENDILITKNEYEQICIFNSLFNYPLERDVIIYLKGLIG</sequence>
<dbReference type="Proteomes" id="UP000000289">
    <property type="component" value="Chromosome"/>
</dbReference>
<dbReference type="EMBL" id="FR877557">
    <property type="protein sequence ID" value="CCC30913.1"/>
    <property type="molecule type" value="Genomic_DNA"/>
</dbReference>
<accession>A0A0K0HC21</accession>
<dbReference type="eggNOG" id="ENOG5033K9F">
    <property type="taxonomic scope" value="Bacteria"/>
</dbReference>